<proteinExistence type="predicted"/>
<reference evidence="2" key="1">
    <citation type="journal article" date="2019" name="Int. J. Syst. Evol. Microbiol.">
        <title>The Global Catalogue of Microorganisms (GCM) 10K type strain sequencing project: providing services to taxonomists for standard genome sequencing and annotation.</title>
        <authorList>
            <consortium name="The Broad Institute Genomics Platform"/>
            <consortium name="The Broad Institute Genome Sequencing Center for Infectious Disease"/>
            <person name="Wu L."/>
            <person name="Ma J."/>
        </authorList>
    </citation>
    <scope>NUCLEOTIDE SEQUENCE [LARGE SCALE GENOMIC DNA]</scope>
    <source>
        <strain evidence="2">CCM 8391</strain>
    </source>
</reference>
<evidence type="ECO:0000313" key="1">
    <source>
        <dbReference type="EMBL" id="MFC5992958.1"/>
    </source>
</evidence>
<accession>A0ABW1IWU7</accession>
<dbReference type="EMBL" id="JBHSQW010000002">
    <property type="protein sequence ID" value="MFC5992958.1"/>
    <property type="molecule type" value="Genomic_DNA"/>
</dbReference>
<comment type="caution">
    <text evidence="1">The sequence shown here is derived from an EMBL/GenBank/DDBJ whole genome shotgun (WGS) entry which is preliminary data.</text>
</comment>
<dbReference type="RefSeq" id="WP_379582043.1">
    <property type="nucleotide sequence ID" value="NZ_JBHSQW010000002.1"/>
</dbReference>
<name>A0ABW1IWU7_9PSEU</name>
<organism evidence="1 2">
    <name type="scientific">Pseudonocardia hispaniensis</name>
    <dbReference type="NCBI Taxonomy" id="904933"/>
    <lineage>
        <taxon>Bacteria</taxon>
        <taxon>Bacillati</taxon>
        <taxon>Actinomycetota</taxon>
        <taxon>Actinomycetes</taxon>
        <taxon>Pseudonocardiales</taxon>
        <taxon>Pseudonocardiaceae</taxon>
        <taxon>Pseudonocardia</taxon>
    </lineage>
</organism>
<sequence>MSDVQRWVAVRQRVVASPRPDVTIRGFVVGYQPEQVIVEFDDGGQAGFPLDQVSAMTVPDQRAEIEAQAVTALGGGTLGRDRLAALRDAGLQVVENIRPRLNPSELRQQ</sequence>
<keyword evidence="2" id="KW-1185">Reference proteome</keyword>
<dbReference type="Proteomes" id="UP001596302">
    <property type="component" value="Unassembled WGS sequence"/>
</dbReference>
<evidence type="ECO:0000313" key="2">
    <source>
        <dbReference type="Proteomes" id="UP001596302"/>
    </source>
</evidence>
<protein>
    <submittedName>
        <fullName evidence="1">Uncharacterized protein</fullName>
    </submittedName>
</protein>
<gene>
    <name evidence="1" type="ORF">ACFQE5_01885</name>
</gene>